<dbReference type="Pfam" id="PF00270">
    <property type="entry name" value="DEAD"/>
    <property type="match status" value="1"/>
</dbReference>
<evidence type="ECO:0000259" key="10">
    <source>
        <dbReference type="PROSITE" id="PS51192"/>
    </source>
</evidence>
<dbReference type="NCBIfam" id="NF003419">
    <property type="entry name" value="PRK04837.1"/>
    <property type="match status" value="1"/>
</dbReference>
<dbReference type="GO" id="GO:0003723">
    <property type="term" value="F:RNA binding"/>
    <property type="evidence" value="ECO:0007669"/>
    <property type="project" value="UniProtKB-UniRule"/>
</dbReference>
<evidence type="ECO:0000256" key="9">
    <source>
        <dbReference type="SAM" id="MobiDB-lite"/>
    </source>
</evidence>
<comment type="catalytic activity">
    <reaction evidence="7">
        <text>ATP + H2O = ADP + phosphate + H(+)</text>
        <dbReference type="Rhea" id="RHEA:13065"/>
        <dbReference type="ChEBI" id="CHEBI:15377"/>
        <dbReference type="ChEBI" id="CHEBI:15378"/>
        <dbReference type="ChEBI" id="CHEBI:30616"/>
        <dbReference type="ChEBI" id="CHEBI:43474"/>
        <dbReference type="ChEBI" id="CHEBI:456216"/>
        <dbReference type="EC" id="3.6.4.13"/>
    </reaction>
</comment>
<evidence type="ECO:0000313" key="13">
    <source>
        <dbReference type="EMBL" id="QJR80504.1"/>
    </source>
</evidence>
<evidence type="ECO:0000313" key="14">
    <source>
        <dbReference type="Proteomes" id="UP000219285"/>
    </source>
</evidence>
<keyword evidence="6 7" id="KW-0694">RNA-binding</keyword>
<feature type="domain" description="Helicase C-terminal" evidence="11">
    <location>
        <begin position="244"/>
        <end position="395"/>
    </location>
</feature>
<dbReference type="InterPro" id="IPR014014">
    <property type="entry name" value="RNA_helicase_DEAD_Q_motif"/>
</dbReference>
<feature type="compositionally biased region" description="Polar residues" evidence="9">
    <location>
        <begin position="419"/>
        <end position="431"/>
    </location>
</feature>
<dbReference type="Pfam" id="PF00271">
    <property type="entry name" value="Helicase_C"/>
    <property type="match status" value="1"/>
</dbReference>
<gene>
    <name evidence="7 13" type="primary">rhlB</name>
    <name evidence="13" type="ORF">CA267_006805</name>
</gene>
<evidence type="ECO:0000259" key="11">
    <source>
        <dbReference type="PROSITE" id="PS51194"/>
    </source>
</evidence>
<feature type="domain" description="Helicase ATP-binding" evidence="10">
    <location>
        <begin position="40"/>
        <end position="220"/>
    </location>
</feature>
<reference evidence="13 14" key="2">
    <citation type="submission" date="2020-04" db="EMBL/GenBank/DDBJ databases">
        <title>Complete genome sequence of Alteromonas pelagimontana 5.12T.</title>
        <authorList>
            <person name="Sinha R.K."/>
            <person name="Krishnan K.P."/>
            <person name="Kurian J.P."/>
        </authorList>
    </citation>
    <scope>NUCLEOTIDE SEQUENCE [LARGE SCALE GENOMIC DNA]</scope>
    <source>
        <strain evidence="13 14">5.12</strain>
    </source>
</reference>
<evidence type="ECO:0000256" key="1">
    <source>
        <dbReference type="ARBA" id="ARBA00022490"/>
    </source>
</evidence>
<comment type="subcellular location">
    <subcellularLocation>
        <location evidence="7">Cytoplasm</location>
    </subcellularLocation>
</comment>
<sequence>MQTTHLTETYFSDLPINPKVVEALTAANFTHCTPIQALSLPPLLEGLDIAGQAQTGTGKTIAFLVATFHYLLGQTTVQPKTAKPGPRAIIMAPTRELAVQIFNDAKLLSEHTGLSLGLIYGGEGYQSQREVLEEGVDIVIGTTGRILDYYKQGVFTLENIQVAVLDEADRMFDLGFIKDIRFLFRRMPPATERLSMLFSATLSYRVQELAYEHMNNPTHVQIEPERKTATRVKEELFYPSDEDKMLLLLTLLEEEWPEKAIIFANTKHACEKICDWLAADGHRVGLLSGDVPQKKRLGILEDFTKGGLDLLVATDVAARGLHIEEVTHVFNYDLPDDAEDYVHRIGRTGRAGRSGEAISFACEKYALNLPAIEQYIQHTIPVTDYDRSVLLDDIKPPRPRQRKRTPNARNTSRRGNKGRSGNSNSRPHNKS</sequence>
<dbReference type="PROSITE" id="PS51194">
    <property type="entry name" value="HELICASE_CTER"/>
    <property type="match status" value="1"/>
</dbReference>
<dbReference type="OrthoDB" id="9805696at2"/>
<feature type="compositionally biased region" description="Basic residues" evidence="9">
    <location>
        <begin position="397"/>
        <end position="417"/>
    </location>
</feature>
<dbReference type="GO" id="GO:0003724">
    <property type="term" value="F:RNA helicase activity"/>
    <property type="evidence" value="ECO:0007669"/>
    <property type="project" value="UniProtKB-UniRule"/>
</dbReference>
<comment type="subunit">
    <text evidence="7">Component of the RNA degradosome, which is a multiprotein complex involved in RNA processing and mRNA degradation.</text>
</comment>
<dbReference type="EMBL" id="CP052766">
    <property type="protein sequence ID" value="QJR80504.1"/>
    <property type="molecule type" value="Genomic_DNA"/>
</dbReference>
<protein>
    <recommendedName>
        <fullName evidence="7">ATP-dependent RNA helicase RhlB</fullName>
        <ecNumber evidence="7">3.6.4.13</ecNumber>
    </recommendedName>
</protein>
<dbReference type="FunFam" id="3.40.50.300:FF:000312">
    <property type="entry name" value="ATP-dependent RNA helicase RhlB"/>
    <property type="match status" value="1"/>
</dbReference>
<dbReference type="InterPro" id="IPR000629">
    <property type="entry name" value="RNA-helicase_DEAD-box_CS"/>
</dbReference>
<dbReference type="KEGG" id="apel:CA267_006805"/>
<evidence type="ECO:0000256" key="4">
    <source>
        <dbReference type="ARBA" id="ARBA00022806"/>
    </source>
</evidence>
<organism evidence="13 14">
    <name type="scientific">Alteromonas pelagimontana</name>
    <dbReference type="NCBI Taxonomy" id="1858656"/>
    <lineage>
        <taxon>Bacteria</taxon>
        <taxon>Pseudomonadati</taxon>
        <taxon>Pseudomonadota</taxon>
        <taxon>Gammaproteobacteria</taxon>
        <taxon>Alteromonadales</taxon>
        <taxon>Alteromonadaceae</taxon>
        <taxon>Alteromonas/Salinimonas group</taxon>
        <taxon>Alteromonas</taxon>
    </lineage>
</organism>
<feature type="short sequence motif" description="Q motif" evidence="8">
    <location>
        <begin position="9"/>
        <end position="37"/>
    </location>
</feature>
<dbReference type="InterPro" id="IPR001650">
    <property type="entry name" value="Helicase_C-like"/>
</dbReference>
<dbReference type="GO" id="GO:0006401">
    <property type="term" value="P:RNA catabolic process"/>
    <property type="evidence" value="ECO:0007669"/>
    <property type="project" value="UniProtKB-UniRule"/>
</dbReference>
<evidence type="ECO:0000256" key="8">
    <source>
        <dbReference type="PROSITE-ProRule" id="PRU00552"/>
    </source>
</evidence>
<proteinExistence type="inferred from homology"/>
<dbReference type="RefSeq" id="WP_075608189.1">
    <property type="nucleotide sequence ID" value="NZ_CP052766.1"/>
</dbReference>
<dbReference type="PANTHER" id="PTHR47959:SF10">
    <property type="entry name" value="ATP-DEPENDENT RNA HELICASE RHLB"/>
    <property type="match status" value="1"/>
</dbReference>
<evidence type="ECO:0000256" key="2">
    <source>
        <dbReference type="ARBA" id="ARBA00022741"/>
    </source>
</evidence>
<dbReference type="PANTHER" id="PTHR47959">
    <property type="entry name" value="ATP-DEPENDENT RNA HELICASE RHLE-RELATED"/>
    <property type="match status" value="1"/>
</dbReference>
<keyword evidence="2 7" id="KW-0547">Nucleotide-binding</keyword>
<dbReference type="GO" id="GO:0005829">
    <property type="term" value="C:cytosol"/>
    <property type="evidence" value="ECO:0007669"/>
    <property type="project" value="TreeGrafter"/>
</dbReference>
<keyword evidence="5 7" id="KW-0067">ATP-binding</keyword>
<evidence type="ECO:0000256" key="3">
    <source>
        <dbReference type="ARBA" id="ARBA00022801"/>
    </source>
</evidence>
<keyword evidence="1 7" id="KW-0963">Cytoplasm</keyword>
<evidence type="ECO:0000256" key="7">
    <source>
        <dbReference type="HAMAP-Rule" id="MF_00661"/>
    </source>
</evidence>
<dbReference type="HAMAP" id="MF_00661">
    <property type="entry name" value="DEAD_helicase_RhlB"/>
    <property type="match status" value="1"/>
</dbReference>
<dbReference type="CDD" id="cd18787">
    <property type="entry name" value="SF2_C_DEAD"/>
    <property type="match status" value="1"/>
</dbReference>
<keyword evidence="4 7" id="KW-0347">Helicase</keyword>
<evidence type="ECO:0000256" key="6">
    <source>
        <dbReference type="ARBA" id="ARBA00022884"/>
    </source>
</evidence>
<dbReference type="Proteomes" id="UP000219285">
    <property type="component" value="Chromosome"/>
</dbReference>
<comment type="similarity">
    <text evidence="7">Belongs to the DEAD box helicase family. RhlB subfamily.</text>
</comment>
<dbReference type="InterPro" id="IPR014001">
    <property type="entry name" value="Helicase_ATP-bd"/>
</dbReference>
<dbReference type="Gene3D" id="3.40.50.300">
    <property type="entry name" value="P-loop containing nucleotide triphosphate hydrolases"/>
    <property type="match status" value="2"/>
</dbReference>
<dbReference type="EC" id="3.6.4.13" evidence="7"/>
<reference evidence="14" key="1">
    <citation type="submission" date="2014-12" db="EMBL/GenBank/DDBJ databases">
        <title>Complete genome sequence of a multi-drug resistant Klebsiella pneumoniae.</title>
        <authorList>
            <person name="Hua X."/>
            <person name="Chen Q."/>
            <person name="Li X."/>
            <person name="Feng Y."/>
            <person name="Ruan Z."/>
            <person name="Yu Y."/>
        </authorList>
    </citation>
    <scope>NUCLEOTIDE SEQUENCE [LARGE SCALE GENOMIC DNA]</scope>
    <source>
        <strain evidence="14">5.12</strain>
    </source>
</reference>
<dbReference type="SMART" id="SM00487">
    <property type="entry name" value="DEXDc"/>
    <property type="match status" value="1"/>
</dbReference>
<dbReference type="PROSITE" id="PS51192">
    <property type="entry name" value="HELICASE_ATP_BIND_1"/>
    <property type="match status" value="1"/>
</dbReference>
<evidence type="ECO:0000256" key="5">
    <source>
        <dbReference type="ARBA" id="ARBA00022840"/>
    </source>
</evidence>
<keyword evidence="3 7" id="KW-0378">Hydrolase</keyword>
<dbReference type="PROSITE" id="PS00039">
    <property type="entry name" value="DEAD_ATP_HELICASE"/>
    <property type="match status" value="1"/>
</dbReference>
<accession>A0A6M4MBB5</accession>
<dbReference type="InterPro" id="IPR023554">
    <property type="entry name" value="RNA_helicase_ATP-dep_RhlB"/>
</dbReference>
<dbReference type="GO" id="GO:0016787">
    <property type="term" value="F:hydrolase activity"/>
    <property type="evidence" value="ECO:0007669"/>
    <property type="project" value="UniProtKB-KW"/>
</dbReference>
<dbReference type="InterPro" id="IPR011545">
    <property type="entry name" value="DEAD/DEAH_box_helicase_dom"/>
</dbReference>
<dbReference type="InterPro" id="IPR044742">
    <property type="entry name" value="DEAD/DEAH_RhlB"/>
</dbReference>
<keyword evidence="14" id="KW-1185">Reference proteome</keyword>
<dbReference type="SMART" id="SM00490">
    <property type="entry name" value="HELICc"/>
    <property type="match status" value="1"/>
</dbReference>
<dbReference type="SUPFAM" id="SSF52540">
    <property type="entry name" value="P-loop containing nucleoside triphosphate hydrolases"/>
    <property type="match status" value="1"/>
</dbReference>
<feature type="domain" description="DEAD-box RNA helicase Q" evidence="12">
    <location>
        <begin position="9"/>
        <end position="37"/>
    </location>
</feature>
<dbReference type="CDD" id="cd00268">
    <property type="entry name" value="DEADc"/>
    <property type="match status" value="1"/>
</dbReference>
<name>A0A6M4MBB5_9ALTE</name>
<feature type="region of interest" description="Disordered" evidence="9">
    <location>
        <begin position="391"/>
        <end position="431"/>
    </location>
</feature>
<dbReference type="AlphaFoldDB" id="A0A6M4MBB5"/>
<comment type="function">
    <text evidence="7">DEAD-box RNA helicase involved in RNA degradation. Has RNA-dependent ATPase activity and unwinds double-stranded RNA.</text>
</comment>
<dbReference type="GO" id="GO:0005524">
    <property type="term" value="F:ATP binding"/>
    <property type="evidence" value="ECO:0007669"/>
    <property type="project" value="UniProtKB-UniRule"/>
</dbReference>
<dbReference type="InterPro" id="IPR050079">
    <property type="entry name" value="DEAD_box_RNA_helicase"/>
</dbReference>
<dbReference type="InterPro" id="IPR027417">
    <property type="entry name" value="P-loop_NTPase"/>
</dbReference>
<evidence type="ECO:0000259" key="12">
    <source>
        <dbReference type="PROSITE" id="PS51195"/>
    </source>
</evidence>
<dbReference type="PROSITE" id="PS51195">
    <property type="entry name" value="Q_MOTIF"/>
    <property type="match status" value="1"/>
</dbReference>